<name>A0A812IZ12_9DINO</name>
<accession>A0A812IZ12</accession>
<comment type="caution">
    <text evidence="1">The sequence shown here is derived from an EMBL/GenBank/DDBJ whole genome shotgun (WGS) entry which is preliminary data.</text>
</comment>
<evidence type="ECO:0000313" key="1">
    <source>
        <dbReference type="EMBL" id="CAE7189765.1"/>
    </source>
</evidence>
<reference evidence="1" key="1">
    <citation type="submission" date="2021-02" db="EMBL/GenBank/DDBJ databases">
        <authorList>
            <person name="Dougan E. K."/>
            <person name="Rhodes N."/>
            <person name="Thang M."/>
            <person name="Chan C."/>
        </authorList>
    </citation>
    <scope>NUCLEOTIDE SEQUENCE</scope>
</reference>
<dbReference type="EMBL" id="CAJNJA010005403">
    <property type="protein sequence ID" value="CAE7189765.1"/>
    <property type="molecule type" value="Genomic_DNA"/>
</dbReference>
<proteinExistence type="predicted"/>
<organism evidence="1 2">
    <name type="scientific">Symbiodinium necroappetens</name>
    <dbReference type="NCBI Taxonomy" id="1628268"/>
    <lineage>
        <taxon>Eukaryota</taxon>
        <taxon>Sar</taxon>
        <taxon>Alveolata</taxon>
        <taxon>Dinophyceae</taxon>
        <taxon>Suessiales</taxon>
        <taxon>Symbiodiniaceae</taxon>
        <taxon>Symbiodinium</taxon>
    </lineage>
</organism>
<dbReference type="Proteomes" id="UP000601435">
    <property type="component" value="Unassembled WGS sequence"/>
</dbReference>
<dbReference type="OrthoDB" id="10406510at2759"/>
<keyword evidence="2" id="KW-1185">Reference proteome</keyword>
<protein>
    <submittedName>
        <fullName evidence="1">Uncharacterized protein</fullName>
    </submittedName>
</protein>
<evidence type="ECO:0000313" key="2">
    <source>
        <dbReference type="Proteomes" id="UP000601435"/>
    </source>
</evidence>
<dbReference type="AlphaFoldDB" id="A0A812IZ12"/>
<sequence>SHGHSCRASKDSQTIVPLLQLPDFRNALLRGWKQEEDKDTITIGQHNLRAFKAAARASKPLPVKIGGAGKPATAKRTRIDTNFMLFMDVMSEGVYELMKKWHEKFTVKKEQLQRCINIGWMAEGAAKMNPYYRWNREACTQEYCATQPLTSHGGPQPCANIAGCPDAVRVYPAVPFLLPLSYETEPSR</sequence>
<feature type="non-terminal residue" evidence="1">
    <location>
        <position position="188"/>
    </location>
</feature>
<gene>
    <name evidence="1" type="ORF">SNEC2469_LOCUS1069</name>
</gene>